<protein>
    <submittedName>
        <fullName evidence="1">Uncharacterized protein</fullName>
    </submittedName>
</protein>
<sequence length="73" mass="7927">MAALLRITEENTAAAMGIHVVKALLQITSAGMEIKGMAIIKIEEAAQADDMEPSTSPLTWLRGFFARNVILQQ</sequence>
<evidence type="ECO:0000313" key="2">
    <source>
        <dbReference type="Proteomes" id="UP000076796"/>
    </source>
</evidence>
<evidence type="ECO:0000313" key="1">
    <source>
        <dbReference type="EMBL" id="KZS48547.1"/>
    </source>
</evidence>
<keyword evidence="2" id="KW-1185">Reference proteome</keyword>
<dbReference type="KEGG" id="pglu:A3958_21995"/>
<gene>
    <name evidence="1" type="ORF">AWU65_22735</name>
</gene>
<organism evidence="1 2">
    <name type="scientific">Paenibacillus glucanolyticus</name>
    <dbReference type="NCBI Taxonomy" id="59843"/>
    <lineage>
        <taxon>Bacteria</taxon>
        <taxon>Bacillati</taxon>
        <taxon>Bacillota</taxon>
        <taxon>Bacilli</taxon>
        <taxon>Bacillales</taxon>
        <taxon>Paenibacillaceae</taxon>
        <taxon>Paenibacillus</taxon>
    </lineage>
</organism>
<proteinExistence type="predicted"/>
<dbReference type="EMBL" id="LWMH01000001">
    <property type="protein sequence ID" value="KZS48547.1"/>
    <property type="molecule type" value="Genomic_DNA"/>
</dbReference>
<comment type="caution">
    <text evidence="1">The sequence shown here is derived from an EMBL/GenBank/DDBJ whole genome shotgun (WGS) entry which is preliminary data.</text>
</comment>
<accession>A0A163LX28</accession>
<dbReference type="RefSeq" id="WP_036642683.1">
    <property type="nucleotide sequence ID" value="NZ_CBCSBX010000012.1"/>
</dbReference>
<reference evidence="1" key="1">
    <citation type="journal article" date="2016" name="Genome Announc.">
        <title>Draft genomes of two strains of Paenibacillus glucanolyticus with capability to degrade lignocellulose.</title>
        <authorList>
            <person name="Mathews S.L."/>
            <person name="Pawlak J."/>
            <person name="Grunden A.M."/>
        </authorList>
    </citation>
    <scope>NUCLEOTIDE SEQUENCE [LARGE SCALE GENOMIC DNA]</scope>
    <source>
        <strain evidence="1">SLM1</strain>
    </source>
</reference>
<dbReference type="AlphaFoldDB" id="A0A163LX28"/>
<name>A0A163LX28_9BACL</name>
<dbReference type="Proteomes" id="UP000076796">
    <property type="component" value="Unassembled WGS sequence"/>
</dbReference>